<protein>
    <submittedName>
        <fullName evidence="1">Uncharacterized protein</fullName>
    </submittedName>
</protein>
<reference evidence="1" key="1">
    <citation type="journal article" date="2023" name="Insect Mol. Biol.">
        <title>Genome sequencing provides insights into the evolution of gene families encoding plant cell wall-degrading enzymes in longhorned beetles.</title>
        <authorList>
            <person name="Shin N.R."/>
            <person name="Okamura Y."/>
            <person name="Kirsch R."/>
            <person name="Pauchet Y."/>
        </authorList>
    </citation>
    <scope>NUCLEOTIDE SEQUENCE</scope>
    <source>
        <strain evidence="1">AMC_N1</strain>
    </source>
</reference>
<dbReference type="Proteomes" id="UP001162162">
    <property type="component" value="Unassembled WGS sequence"/>
</dbReference>
<organism evidence="1 2">
    <name type="scientific">Aromia moschata</name>
    <dbReference type="NCBI Taxonomy" id="1265417"/>
    <lineage>
        <taxon>Eukaryota</taxon>
        <taxon>Metazoa</taxon>
        <taxon>Ecdysozoa</taxon>
        <taxon>Arthropoda</taxon>
        <taxon>Hexapoda</taxon>
        <taxon>Insecta</taxon>
        <taxon>Pterygota</taxon>
        <taxon>Neoptera</taxon>
        <taxon>Endopterygota</taxon>
        <taxon>Coleoptera</taxon>
        <taxon>Polyphaga</taxon>
        <taxon>Cucujiformia</taxon>
        <taxon>Chrysomeloidea</taxon>
        <taxon>Cerambycidae</taxon>
        <taxon>Cerambycinae</taxon>
        <taxon>Callichromatini</taxon>
        <taxon>Aromia</taxon>
    </lineage>
</organism>
<dbReference type="AlphaFoldDB" id="A0AAV8X4W3"/>
<gene>
    <name evidence="1" type="ORF">NQ318_011286</name>
</gene>
<name>A0AAV8X4W3_9CUCU</name>
<evidence type="ECO:0000313" key="1">
    <source>
        <dbReference type="EMBL" id="KAJ8933463.1"/>
    </source>
</evidence>
<evidence type="ECO:0000313" key="2">
    <source>
        <dbReference type="Proteomes" id="UP001162162"/>
    </source>
</evidence>
<comment type="caution">
    <text evidence="1">The sequence shown here is derived from an EMBL/GenBank/DDBJ whole genome shotgun (WGS) entry which is preliminary data.</text>
</comment>
<accession>A0AAV8X4W3</accession>
<keyword evidence="2" id="KW-1185">Reference proteome</keyword>
<dbReference type="EMBL" id="JAPWTK010001221">
    <property type="protein sequence ID" value="KAJ8933463.1"/>
    <property type="molecule type" value="Genomic_DNA"/>
</dbReference>
<sequence length="59" mass="6995">MTWNKKGLEIGEITTVQTYMRLSLSRNYFEYYAHARELNIQSHTANYIHTRDACAQQVK</sequence>
<proteinExistence type="predicted"/>